<evidence type="ECO:0000313" key="8">
    <source>
        <dbReference type="EMBL" id="RKN85501.1"/>
    </source>
</evidence>
<feature type="region of interest" description="Disordered" evidence="6">
    <location>
        <begin position="29"/>
        <end position="52"/>
    </location>
</feature>
<dbReference type="PROSITE" id="PS01037">
    <property type="entry name" value="SBP_BACTERIAL_1"/>
    <property type="match status" value="1"/>
</dbReference>
<dbReference type="Proteomes" id="UP000282311">
    <property type="component" value="Unassembled WGS sequence"/>
</dbReference>
<dbReference type="Pfam" id="PF01547">
    <property type="entry name" value="SBP_bac_1"/>
    <property type="match status" value="1"/>
</dbReference>
<dbReference type="Gene3D" id="3.40.190.10">
    <property type="entry name" value="Periplasmic binding protein-like II"/>
    <property type="match status" value="1"/>
</dbReference>
<evidence type="ECO:0000256" key="2">
    <source>
        <dbReference type="ARBA" id="ARBA00008520"/>
    </source>
</evidence>
<comment type="caution">
    <text evidence="8">The sequence shown here is derived from an EMBL/GenBank/DDBJ whole genome shotgun (WGS) entry which is preliminary data.</text>
</comment>
<dbReference type="PANTHER" id="PTHR43649:SF31">
    <property type="entry name" value="SN-GLYCEROL-3-PHOSPHATE-BINDING PERIPLASMIC PROTEIN UGPB"/>
    <property type="match status" value="1"/>
</dbReference>
<organism evidence="8 9">
    <name type="scientific">Paenibacillus ginsengarvi</name>
    <dbReference type="NCBI Taxonomy" id="400777"/>
    <lineage>
        <taxon>Bacteria</taxon>
        <taxon>Bacillati</taxon>
        <taxon>Bacillota</taxon>
        <taxon>Bacilli</taxon>
        <taxon>Bacillales</taxon>
        <taxon>Paenibacillaceae</taxon>
        <taxon>Paenibacillus</taxon>
    </lineage>
</organism>
<keyword evidence="9" id="KW-1185">Reference proteome</keyword>
<sequence>MLSSWTGKGTAVLLAGMMALLSACGGTSGAENGKNGSAPAEGGAGAKETPKEKKEPIELVFKDATFGWSAEDFMKDYGSAIQQKFPHIKVSFVPYPKPSIPEMFAAKSKIDVVISSLLMFNDNILDNKLQYDLTPLVKSTKYNLDRIEPTALALAKQLANGGLYGLPVAGAASAVVYNKTLFDKFGVPYPKDNMSWDDFYEVSKKMSRVEGGVRYQGSLVYPNFMLYRNPYSLSLINPNTDKADFSSPKWKEYIESMLSGYKIPNNQVEKRGQFGGQVGKDLFEKDQVVAMYLNASGTGIRELSFKNMDYDFTQVPTFKDAPGLGLQPYPLYFYISAASELKEQAFEVLAYLTSDEFQMENSKKGILTALNNKDIQMAFAQNYPEFKGKNIKAILPAKFAPPAYRSKYDGIARGDLEQAFISAAMGEKDLNTAMREAEESANKKIEQVKSQMK</sequence>
<evidence type="ECO:0000256" key="6">
    <source>
        <dbReference type="SAM" id="MobiDB-lite"/>
    </source>
</evidence>
<evidence type="ECO:0000256" key="7">
    <source>
        <dbReference type="SAM" id="SignalP"/>
    </source>
</evidence>
<dbReference type="GO" id="GO:0030313">
    <property type="term" value="C:cell envelope"/>
    <property type="evidence" value="ECO:0007669"/>
    <property type="project" value="UniProtKB-SubCell"/>
</dbReference>
<dbReference type="InterPro" id="IPR006059">
    <property type="entry name" value="SBP"/>
</dbReference>
<protein>
    <submittedName>
        <fullName evidence="8">Carbohydrate ABC transporter substrate-binding protein</fullName>
    </submittedName>
</protein>
<dbReference type="PANTHER" id="PTHR43649">
    <property type="entry name" value="ARABINOSE-BINDING PROTEIN-RELATED"/>
    <property type="match status" value="1"/>
</dbReference>
<gene>
    <name evidence="8" type="ORF">D7M11_07385</name>
</gene>
<evidence type="ECO:0000256" key="1">
    <source>
        <dbReference type="ARBA" id="ARBA00004196"/>
    </source>
</evidence>
<reference evidence="8 9" key="1">
    <citation type="journal article" date="2007" name="Int. J. Syst. Evol. Microbiol.">
        <title>Paenibacillus ginsengarvi sp. nov., isolated from soil from ginseng cultivation.</title>
        <authorList>
            <person name="Yoon M.H."/>
            <person name="Ten L.N."/>
            <person name="Im W.T."/>
        </authorList>
    </citation>
    <scope>NUCLEOTIDE SEQUENCE [LARGE SCALE GENOMIC DNA]</scope>
    <source>
        <strain evidence="8 9">KCTC 13059</strain>
    </source>
</reference>
<dbReference type="SUPFAM" id="SSF53850">
    <property type="entry name" value="Periplasmic binding protein-like II"/>
    <property type="match status" value="1"/>
</dbReference>
<evidence type="ECO:0000256" key="5">
    <source>
        <dbReference type="ARBA" id="ARBA00022764"/>
    </source>
</evidence>
<name>A0A3B0CKX8_9BACL</name>
<comment type="subcellular location">
    <subcellularLocation>
        <location evidence="1">Cell envelope</location>
    </subcellularLocation>
</comment>
<dbReference type="GO" id="GO:0055085">
    <property type="term" value="P:transmembrane transport"/>
    <property type="evidence" value="ECO:0007669"/>
    <property type="project" value="InterPro"/>
</dbReference>
<dbReference type="RefSeq" id="WP_120746524.1">
    <property type="nucleotide sequence ID" value="NZ_RBAH01000004.1"/>
</dbReference>
<dbReference type="InterPro" id="IPR050490">
    <property type="entry name" value="Bact_solute-bd_prot1"/>
</dbReference>
<dbReference type="OrthoDB" id="2508983at2"/>
<evidence type="ECO:0000313" key="9">
    <source>
        <dbReference type="Proteomes" id="UP000282311"/>
    </source>
</evidence>
<proteinExistence type="inferred from homology"/>
<comment type="similarity">
    <text evidence="2">Belongs to the bacterial solute-binding protein 1 family.</text>
</comment>
<dbReference type="InterPro" id="IPR006061">
    <property type="entry name" value="SBP_1_CS"/>
</dbReference>
<feature type="chain" id="PRO_5038946183" evidence="7">
    <location>
        <begin position="26"/>
        <end position="453"/>
    </location>
</feature>
<dbReference type="AlphaFoldDB" id="A0A3B0CKX8"/>
<keyword evidence="4 7" id="KW-0732">Signal</keyword>
<keyword evidence="5" id="KW-0574">Periplasm</keyword>
<evidence type="ECO:0000256" key="3">
    <source>
        <dbReference type="ARBA" id="ARBA00022448"/>
    </source>
</evidence>
<keyword evidence="3" id="KW-0813">Transport</keyword>
<feature type="signal peptide" evidence="7">
    <location>
        <begin position="1"/>
        <end position="25"/>
    </location>
</feature>
<accession>A0A3B0CKX8</accession>
<dbReference type="EMBL" id="RBAH01000004">
    <property type="protein sequence ID" value="RKN85501.1"/>
    <property type="molecule type" value="Genomic_DNA"/>
</dbReference>
<evidence type="ECO:0000256" key="4">
    <source>
        <dbReference type="ARBA" id="ARBA00022729"/>
    </source>
</evidence>